<feature type="transmembrane region" description="Helical" evidence="1">
    <location>
        <begin position="34"/>
        <end position="61"/>
    </location>
</feature>
<organism evidence="2 3">
    <name type="scientific">Corynebacterium glutamicum (strain ATCC 13032 / DSM 20300 / JCM 1318 / BCRC 11384 / CCUG 27702 / LMG 3730 / NBRC 12168 / NCIMB 10025 / NRRL B-2784 / 534)</name>
    <dbReference type="NCBI Taxonomy" id="196627"/>
    <lineage>
        <taxon>Bacteria</taxon>
        <taxon>Bacillati</taxon>
        <taxon>Actinomycetota</taxon>
        <taxon>Actinomycetes</taxon>
        <taxon>Mycobacteriales</taxon>
        <taxon>Corynebacteriaceae</taxon>
        <taxon>Corynebacterium</taxon>
    </lineage>
</organism>
<dbReference type="BioCyc" id="CORYNE:G18NG-10712-MONOMER"/>
<dbReference type="STRING" id="196627.cg1291"/>
<dbReference type="EMBL" id="BA000036">
    <property type="protein sequence ID" value="BAB98533.1"/>
    <property type="molecule type" value="Genomic_DNA"/>
</dbReference>
<sequence>MVTPVDGWVVGHSLEKVTSNHVEKKLKVLKKHVTLGDVIIIASVVFLLVGAMLANAAAALFSASEPFGRISYLIGLPNEDDFVPYSLRFVAFFPLMLSASMAASFFGVWAVLIIPFGYFPSLMMVHKHNKQVQRTWDSVTVADFYEDSTPLV</sequence>
<evidence type="ECO:0000313" key="2">
    <source>
        <dbReference type="EMBL" id="BAB98533.1"/>
    </source>
</evidence>
<dbReference type="OrthoDB" id="4410852at2"/>
<feature type="transmembrane region" description="Helical" evidence="1">
    <location>
        <begin position="91"/>
        <end position="119"/>
    </location>
</feature>
<keyword evidence="1" id="KW-0472">Membrane</keyword>
<dbReference type="PATRIC" id="fig|196627.13.peg.1119"/>
<protein>
    <submittedName>
        <fullName evidence="2">Hypothetical membrane protein</fullName>
    </submittedName>
</protein>
<dbReference type="HOGENOM" id="CLU_144667_0_0_11"/>
<dbReference type="Proteomes" id="UP000000582">
    <property type="component" value="Chromosome"/>
</dbReference>
<dbReference type="AlphaFoldDB" id="Q8NRB2"/>
<accession>Q6M631</accession>
<reference evidence="3" key="1">
    <citation type="journal article" date="2003" name="Appl. Microbiol. Biotechnol.">
        <title>The Corynebacterium glutamicum genome: features and impacts on biotechnological processes.</title>
        <authorList>
            <person name="Ikeda M."/>
            <person name="Nakagawa S."/>
        </authorList>
    </citation>
    <scope>NUCLEOTIDE SEQUENCE [LARGE SCALE GENOMIC DNA]</scope>
    <source>
        <strain evidence="3">ATCC 13032 / DSM 20300 / BCRC 11384 / JCM 1318 / LMG 3730 / NCIMB 10025</strain>
    </source>
</reference>
<name>Q8NRB2_CORGL</name>
<evidence type="ECO:0000313" key="3">
    <source>
        <dbReference type="Proteomes" id="UP000000582"/>
    </source>
</evidence>
<dbReference type="KEGG" id="cgb:cg1291"/>
<dbReference type="KEGG" id="cgl:Cgl1140"/>
<gene>
    <name evidence="2" type="ordered locus">Cgl1140</name>
</gene>
<keyword evidence="3" id="KW-1185">Reference proteome</keyword>
<evidence type="ECO:0000256" key="1">
    <source>
        <dbReference type="SAM" id="Phobius"/>
    </source>
</evidence>
<keyword evidence="1" id="KW-1133">Transmembrane helix</keyword>
<keyword evidence="1" id="KW-0812">Transmembrane</keyword>
<dbReference type="eggNOG" id="ENOG5031X1I">
    <property type="taxonomic scope" value="Bacteria"/>
</dbReference>
<accession>Q8NRB2</accession>
<proteinExistence type="predicted"/>